<organism evidence="2 3">
    <name type="scientific">Mikania micrantha</name>
    <name type="common">bitter vine</name>
    <dbReference type="NCBI Taxonomy" id="192012"/>
    <lineage>
        <taxon>Eukaryota</taxon>
        <taxon>Viridiplantae</taxon>
        <taxon>Streptophyta</taxon>
        <taxon>Embryophyta</taxon>
        <taxon>Tracheophyta</taxon>
        <taxon>Spermatophyta</taxon>
        <taxon>Magnoliopsida</taxon>
        <taxon>eudicotyledons</taxon>
        <taxon>Gunneridae</taxon>
        <taxon>Pentapetalae</taxon>
        <taxon>asterids</taxon>
        <taxon>campanulids</taxon>
        <taxon>Asterales</taxon>
        <taxon>Asteraceae</taxon>
        <taxon>Asteroideae</taxon>
        <taxon>Heliantheae alliance</taxon>
        <taxon>Eupatorieae</taxon>
        <taxon>Mikania</taxon>
    </lineage>
</organism>
<gene>
    <name evidence="2" type="ORF">E3N88_27919</name>
</gene>
<dbReference type="EMBL" id="SZYD01000014">
    <property type="protein sequence ID" value="KAD4179328.1"/>
    <property type="molecule type" value="Genomic_DNA"/>
</dbReference>
<name>A0A5N6MY42_9ASTR</name>
<feature type="region of interest" description="Disordered" evidence="1">
    <location>
        <begin position="1"/>
        <end position="75"/>
    </location>
</feature>
<reference evidence="2 3" key="1">
    <citation type="submission" date="2019-05" db="EMBL/GenBank/DDBJ databases">
        <title>Mikania micrantha, genome provides insights into the molecular mechanism of rapid growth.</title>
        <authorList>
            <person name="Liu B."/>
        </authorList>
    </citation>
    <scope>NUCLEOTIDE SEQUENCE [LARGE SCALE GENOMIC DNA]</scope>
    <source>
        <strain evidence="2">NLD-2019</strain>
        <tissue evidence="2">Leaf</tissue>
    </source>
</reference>
<dbReference type="AlphaFoldDB" id="A0A5N6MY42"/>
<evidence type="ECO:0000313" key="3">
    <source>
        <dbReference type="Proteomes" id="UP000326396"/>
    </source>
</evidence>
<sequence>MSNSCSSKSRLSREEAVEDRKKSERGDRRGDMQDVAGDRGNRRLDRQRQTRQVRTENAAAETGSRRGGRREAREW</sequence>
<keyword evidence="3" id="KW-1185">Reference proteome</keyword>
<dbReference type="Proteomes" id="UP000326396">
    <property type="component" value="Linkage Group LG4"/>
</dbReference>
<comment type="caution">
    <text evidence="2">The sequence shown here is derived from an EMBL/GenBank/DDBJ whole genome shotgun (WGS) entry which is preliminary data.</text>
</comment>
<evidence type="ECO:0000256" key="1">
    <source>
        <dbReference type="SAM" id="MobiDB-lite"/>
    </source>
</evidence>
<protein>
    <submittedName>
        <fullName evidence="2">Uncharacterized protein</fullName>
    </submittedName>
</protein>
<feature type="compositionally biased region" description="Basic and acidic residues" evidence="1">
    <location>
        <begin position="11"/>
        <end position="48"/>
    </location>
</feature>
<evidence type="ECO:0000313" key="2">
    <source>
        <dbReference type="EMBL" id="KAD4179328.1"/>
    </source>
</evidence>
<accession>A0A5N6MY42</accession>
<proteinExistence type="predicted"/>